<reference evidence="1 2" key="1">
    <citation type="submission" date="2022-08" db="EMBL/GenBank/DDBJ databases">
        <title>Algoriphagus sp. CAU 1643 isolated from mud.</title>
        <authorList>
            <person name="Kim W."/>
        </authorList>
    </citation>
    <scope>NUCLEOTIDE SEQUENCE [LARGE SCALE GENOMIC DNA]</scope>
    <source>
        <strain evidence="1 2">CAU 1643</strain>
    </source>
</reference>
<proteinExistence type="predicted"/>
<evidence type="ECO:0000313" key="2">
    <source>
        <dbReference type="Proteomes" id="UP001206788"/>
    </source>
</evidence>
<evidence type="ECO:0008006" key="3">
    <source>
        <dbReference type="Google" id="ProtNLM"/>
    </source>
</evidence>
<gene>
    <name evidence="1" type="ORF">NY014_14755</name>
</gene>
<name>A0ABT2G8U5_9BACT</name>
<protein>
    <recommendedName>
        <fullName evidence="3">Ig-like domain-containing protein</fullName>
    </recommendedName>
</protein>
<dbReference type="Proteomes" id="UP001206788">
    <property type="component" value="Unassembled WGS sequence"/>
</dbReference>
<evidence type="ECO:0000313" key="1">
    <source>
        <dbReference type="EMBL" id="MCS5491698.1"/>
    </source>
</evidence>
<keyword evidence="2" id="KW-1185">Reference proteome</keyword>
<accession>A0ABT2G8U5</accession>
<dbReference type="RefSeq" id="WP_259415316.1">
    <property type="nucleotide sequence ID" value="NZ_JANWGH010000003.1"/>
</dbReference>
<organism evidence="1 2">
    <name type="scientific">Algoriphagus limi</name>
    <dbReference type="NCBI Taxonomy" id="2975273"/>
    <lineage>
        <taxon>Bacteria</taxon>
        <taxon>Pseudomonadati</taxon>
        <taxon>Bacteroidota</taxon>
        <taxon>Cytophagia</taxon>
        <taxon>Cytophagales</taxon>
        <taxon>Cyclobacteriaceae</taxon>
        <taxon>Algoriphagus</taxon>
    </lineage>
</organism>
<comment type="caution">
    <text evidence="1">The sequence shown here is derived from an EMBL/GenBank/DDBJ whole genome shotgun (WGS) entry which is preliminary data.</text>
</comment>
<dbReference type="EMBL" id="JANWGH010000003">
    <property type="protein sequence ID" value="MCS5491698.1"/>
    <property type="molecule type" value="Genomic_DNA"/>
</dbReference>
<sequence>MQAFAQFSFKEIEIKLVWTIFLILAFIPSGQNKNIDSFPLFESHTFVDPQLIGPENLCIVFGGVIGTFSGGGDQGDVYTWKAIDPNGNEFFNRTGGGAPFENVKISFNEIGLYQVRLSVRRGTQIIYQESQTVQVQKGPELELKPDYLLCGSNPVELTAIDPSTPNLNQYTIIWRDLGDNVVGNGNSISVNKEGYYKVEFFQTSSSGSAECVVNGSTYVGPSLDFKITLSQPTLCQGESQKLGLDTPISGDWLLIRPGNNTPESLGSAFEVNLESEEIQETGTYTVIFSAIDENYPDCRSERKTTFEVREKPEINIQILEKPDNCSEPNGSFLISALSDLDSVRIVELDYLETNLGTGNSISLSNLNPQVYTIQAYSNLCKVTTLLDLDTKNPPITNSSTQDFFEPNYEITAESCTENGVKPGVLTLQFQQGQVNGTIRALSPGFGEVQADNITAQDQVQFTLSGGTYLIELKIDGCTYPVREITIPSLPQVNFSNPGKINICEQFELIPETNENLTFTLIDPDGLEESRQKGESFVLTKEGTYRLIGESNEANGNCPREINFEATLSDKIQFDLELFEEDCFGNQVYRVIVENFDISKTSIRWINDQGEIVGRGEYFYPTALGDYTVTAQPLASGFCEVTPIPFSILPPVLSVPVDLIATKICPDPGTAIVTLDTQEEEVDRVEWIFYDENNNREDLIQFENLFEIEIDRPGNYEAVVYNKIGCEIGRNFIPVENSTLLTEPNLEDRYAICSKPNSYPGIDPGSYALYEWYFEGQLISTTPIFKPDQVGEYTLIVTTADNCVFSDNFETYDACNFQVIFPDAMVIGDPNRDFRVIVNEGITEAELFIFNRFGELVHHDITQEIPIEYPFFNWDGTSINGRKAPIGTLAVLLIVRNSIYGFEEKITGSLLVID</sequence>